<sequence length="79" mass="8390">MGAQILAVVEASSPVVQAKIEAVFQDAGLLRMELHKVAECLLAIEQDASKFQKVVASLCTERSAGVGKTEAMEVQAEDT</sequence>
<dbReference type="Proteomes" id="UP001066276">
    <property type="component" value="Chromosome 2_1"/>
</dbReference>
<name>A0AAV7VR13_PLEWA</name>
<dbReference type="AlphaFoldDB" id="A0AAV7VR13"/>
<protein>
    <submittedName>
        <fullName evidence="1">Uncharacterized protein</fullName>
    </submittedName>
</protein>
<gene>
    <name evidence="1" type="ORF">NDU88_007905</name>
</gene>
<evidence type="ECO:0000313" key="2">
    <source>
        <dbReference type="Proteomes" id="UP001066276"/>
    </source>
</evidence>
<evidence type="ECO:0000313" key="1">
    <source>
        <dbReference type="EMBL" id="KAJ1204124.1"/>
    </source>
</evidence>
<proteinExistence type="predicted"/>
<dbReference type="EMBL" id="JANPWB010000003">
    <property type="protein sequence ID" value="KAJ1204124.1"/>
    <property type="molecule type" value="Genomic_DNA"/>
</dbReference>
<reference evidence="1" key="1">
    <citation type="journal article" date="2022" name="bioRxiv">
        <title>Sequencing and chromosome-scale assembly of the giantPleurodeles waltlgenome.</title>
        <authorList>
            <person name="Brown T."/>
            <person name="Elewa A."/>
            <person name="Iarovenko S."/>
            <person name="Subramanian E."/>
            <person name="Araus A.J."/>
            <person name="Petzold A."/>
            <person name="Susuki M."/>
            <person name="Suzuki K.-i.T."/>
            <person name="Hayashi T."/>
            <person name="Toyoda A."/>
            <person name="Oliveira C."/>
            <person name="Osipova E."/>
            <person name="Leigh N.D."/>
            <person name="Simon A."/>
            <person name="Yun M.H."/>
        </authorList>
    </citation>
    <scope>NUCLEOTIDE SEQUENCE</scope>
    <source>
        <strain evidence="1">20211129_DDA</strain>
        <tissue evidence="1">Liver</tissue>
    </source>
</reference>
<organism evidence="1 2">
    <name type="scientific">Pleurodeles waltl</name>
    <name type="common">Iberian ribbed newt</name>
    <dbReference type="NCBI Taxonomy" id="8319"/>
    <lineage>
        <taxon>Eukaryota</taxon>
        <taxon>Metazoa</taxon>
        <taxon>Chordata</taxon>
        <taxon>Craniata</taxon>
        <taxon>Vertebrata</taxon>
        <taxon>Euteleostomi</taxon>
        <taxon>Amphibia</taxon>
        <taxon>Batrachia</taxon>
        <taxon>Caudata</taxon>
        <taxon>Salamandroidea</taxon>
        <taxon>Salamandridae</taxon>
        <taxon>Pleurodelinae</taxon>
        <taxon>Pleurodeles</taxon>
    </lineage>
</organism>
<accession>A0AAV7VR13</accession>
<comment type="caution">
    <text evidence="1">The sequence shown here is derived from an EMBL/GenBank/DDBJ whole genome shotgun (WGS) entry which is preliminary data.</text>
</comment>
<keyword evidence="2" id="KW-1185">Reference proteome</keyword>